<dbReference type="PANTHER" id="PTHR35894:SF5">
    <property type="entry name" value="MU-LIKE PROPHAGE FLUMU DNA TRANSPOSITION PROTEIN B"/>
    <property type="match status" value="1"/>
</dbReference>
<evidence type="ECO:0000313" key="3">
    <source>
        <dbReference type="Proteomes" id="UP000612362"/>
    </source>
</evidence>
<dbReference type="SUPFAM" id="SSF52540">
    <property type="entry name" value="P-loop containing nucleoside triphosphate hydrolases"/>
    <property type="match status" value="1"/>
</dbReference>
<dbReference type="Gene3D" id="3.40.50.300">
    <property type="entry name" value="P-loop containing nucleotide triphosphate hydrolases"/>
    <property type="match status" value="1"/>
</dbReference>
<organism evidence="2 3">
    <name type="scientific">Ktedonospora formicarum</name>
    <dbReference type="NCBI Taxonomy" id="2778364"/>
    <lineage>
        <taxon>Bacteria</taxon>
        <taxon>Bacillati</taxon>
        <taxon>Chloroflexota</taxon>
        <taxon>Ktedonobacteria</taxon>
        <taxon>Ktedonobacterales</taxon>
        <taxon>Ktedonobacteraceae</taxon>
        <taxon>Ktedonospora</taxon>
    </lineage>
</organism>
<dbReference type="GO" id="GO:0005524">
    <property type="term" value="F:ATP binding"/>
    <property type="evidence" value="ECO:0007669"/>
    <property type="project" value="UniProtKB-KW"/>
</dbReference>
<dbReference type="EMBL" id="BNJF01000008">
    <property type="protein sequence ID" value="GHO50281.1"/>
    <property type="molecule type" value="Genomic_DNA"/>
</dbReference>
<comment type="caution">
    <text evidence="2">The sequence shown here is derived from an EMBL/GenBank/DDBJ whole genome shotgun (WGS) entry which is preliminary data.</text>
</comment>
<gene>
    <name evidence="2" type="ORF">KSX_84440</name>
</gene>
<keyword evidence="3" id="KW-1185">Reference proteome</keyword>
<dbReference type="AlphaFoldDB" id="A0A8J3IA82"/>
<dbReference type="Proteomes" id="UP000612362">
    <property type="component" value="Unassembled WGS sequence"/>
</dbReference>
<keyword evidence="2" id="KW-0067">ATP-binding</keyword>
<dbReference type="InterPro" id="IPR049945">
    <property type="entry name" value="AAA_22"/>
</dbReference>
<dbReference type="GO" id="GO:0016887">
    <property type="term" value="F:ATP hydrolysis activity"/>
    <property type="evidence" value="ECO:0007669"/>
    <property type="project" value="InterPro"/>
</dbReference>
<dbReference type="RefSeq" id="WP_220199339.1">
    <property type="nucleotide sequence ID" value="NZ_BNJF01000008.1"/>
</dbReference>
<name>A0A8J3IA82_9CHLR</name>
<protein>
    <submittedName>
        <fullName evidence="2">ATP-binding protein</fullName>
    </submittedName>
</protein>
<dbReference type="InterPro" id="IPR027417">
    <property type="entry name" value="P-loop_NTPase"/>
</dbReference>
<dbReference type="Pfam" id="PF13401">
    <property type="entry name" value="AAA_22"/>
    <property type="match status" value="1"/>
</dbReference>
<reference evidence="2" key="1">
    <citation type="submission" date="2020-10" db="EMBL/GenBank/DDBJ databases">
        <title>Taxonomic study of unclassified bacteria belonging to the class Ktedonobacteria.</title>
        <authorList>
            <person name="Yabe S."/>
            <person name="Wang C.M."/>
            <person name="Zheng Y."/>
            <person name="Sakai Y."/>
            <person name="Cavaletti L."/>
            <person name="Monciardini P."/>
            <person name="Donadio S."/>
        </authorList>
    </citation>
    <scope>NUCLEOTIDE SEQUENCE</scope>
    <source>
        <strain evidence="2">SOSP1-1</strain>
    </source>
</reference>
<keyword evidence="2" id="KW-0547">Nucleotide-binding</keyword>
<evidence type="ECO:0000313" key="2">
    <source>
        <dbReference type="EMBL" id="GHO50281.1"/>
    </source>
</evidence>
<accession>A0A8J3IA82</accession>
<feature type="domain" description="ORC1/DEAH AAA+ ATPase" evidence="1">
    <location>
        <begin position="22"/>
        <end position="165"/>
    </location>
</feature>
<dbReference type="InterPro" id="IPR052026">
    <property type="entry name" value="ExeA_AAA_ATPase_DNA-bind"/>
</dbReference>
<proteinExistence type="predicted"/>
<evidence type="ECO:0000259" key="1">
    <source>
        <dbReference type="Pfam" id="PF13401"/>
    </source>
</evidence>
<dbReference type="PANTHER" id="PTHR35894">
    <property type="entry name" value="GENERAL SECRETION PATHWAY PROTEIN A-RELATED"/>
    <property type="match status" value="1"/>
</dbReference>
<sequence>MVFVQTKEYRRFVEMCEECRTSCLIGVCYGGAGVGKTEASRAYARWDEIEPLLSWHGVVQPRLSPENPRPRAAFYTPTATVTARQIEKDLALLRWSLRVIGEAARSVPQEVETVEGMVRPGQVEILIVDEADRLKPLALEVLRDVYDSHPMGLILVGMPGLEKRLARYPQLYSRVGFVHQYRTLGKEEQQELIEQQVSIFGGEERRIEKEVLAQIIRMTGGNFRQMERLLTQMKRILALNPEVEVVNKEVVEAAREHLVFGKGI</sequence>